<evidence type="ECO:0000259" key="1">
    <source>
        <dbReference type="Pfam" id="PF16363"/>
    </source>
</evidence>
<dbReference type="Gene3D" id="3.40.50.720">
    <property type="entry name" value="NAD(P)-binding Rossmann-like Domain"/>
    <property type="match status" value="1"/>
</dbReference>
<organism evidence="2 3">
    <name type="scientific">Candidatus Kaiserbacteria bacterium RIFCSPHIGHO2_02_FULL_50_50</name>
    <dbReference type="NCBI Taxonomy" id="1798492"/>
    <lineage>
        <taxon>Bacteria</taxon>
        <taxon>Candidatus Kaiseribacteriota</taxon>
    </lineage>
</organism>
<comment type="caution">
    <text evidence="2">The sequence shown here is derived from an EMBL/GenBank/DDBJ whole genome shotgun (WGS) entry which is preliminary data.</text>
</comment>
<gene>
    <name evidence="2" type="ORF">A3C89_01700</name>
</gene>
<dbReference type="InterPro" id="IPR016040">
    <property type="entry name" value="NAD(P)-bd_dom"/>
</dbReference>
<dbReference type="AlphaFoldDB" id="A0A1F6DCF2"/>
<reference evidence="2 3" key="1">
    <citation type="journal article" date="2016" name="Nat. Commun.">
        <title>Thousands of microbial genomes shed light on interconnected biogeochemical processes in an aquifer system.</title>
        <authorList>
            <person name="Anantharaman K."/>
            <person name="Brown C.T."/>
            <person name="Hug L.A."/>
            <person name="Sharon I."/>
            <person name="Castelle C.J."/>
            <person name="Probst A.J."/>
            <person name="Thomas B.C."/>
            <person name="Singh A."/>
            <person name="Wilkins M.J."/>
            <person name="Karaoz U."/>
            <person name="Brodie E.L."/>
            <person name="Williams K.H."/>
            <person name="Hubbard S.S."/>
            <person name="Banfield J.F."/>
        </authorList>
    </citation>
    <scope>NUCLEOTIDE SEQUENCE [LARGE SCALE GENOMIC DNA]</scope>
</reference>
<dbReference type="EMBL" id="MFLF01000020">
    <property type="protein sequence ID" value="OGG59104.1"/>
    <property type="molecule type" value="Genomic_DNA"/>
</dbReference>
<name>A0A1F6DCF2_9BACT</name>
<dbReference type="InterPro" id="IPR036291">
    <property type="entry name" value="NAD(P)-bd_dom_sf"/>
</dbReference>
<dbReference type="Pfam" id="PF16363">
    <property type="entry name" value="GDP_Man_Dehyd"/>
    <property type="match status" value="1"/>
</dbReference>
<dbReference type="Proteomes" id="UP000178794">
    <property type="component" value="Unassembled WGS sequence"/>
</dbReference>
<dbReference type="PANTHER" id="PTHR43000">
    <property type="entry name" value="DTDP-D-GLUCOSE 4,6-DEHYDRATASE-RELATED"/>
    <property type="match status" value="1"/>
</dbReference>
<proteinExistence type="predicted"/>
<evidence type="ECO:0000313" key="3">
    <source>
        <dbReference type="Proteomes" id="UP000178794"/>
    </source>
</evidence>
<sequence length="343" mass="38388">MRKKYLITGGCGFLGSNLAAEVLRRGDELVVFDSLFRVGSESNLGWLRTLGSFNFVHGDIRNANDVEKLIRTEKPDVIFHLAGQVTMTLSLTDPRRDFETNALGTFNLLEAVRVHSPTTSILYSSTNKVYGDLDSLQYIENEMRYITPDLPKGMTEEISLAFASPYGCSKGSADQYMLDYHKMFGLKTAVFRHSSMYGGRQFSTYDQGWVGWFVEQAVLASMGKGNIFTISGNGKQVRDVLHADDMVRLYFAASDKMSEIAGQAFNIGGGADQSLSLLELFALLEEKLSTKLTYEKLPPRASDQKVFIADLTKAYKRIGWKPQVSASEGIDRMIEWVREKNNI</sequence>
<accession>A0A1F6DCF2</accession>
<dbReference type="STRING" id="1798492.A3C89_01700"/>
<evidence type="ECO:0000313" key="2">
    <source>
        <dbReference type="EMBL" id="OGG59104.1"/>
    </source>
</evidence>
<protein>
    <submittedName>
        <fullName evidence="2">CDP-paratose 2-epimerase</fullName>
    </submittedName>
</protein>
<feature type="domain" description="NAD(P)-binding" evidence="1">
    <location>
        <begin position="6"/>
        <end position="333"/>
    </location>
</feature>
<dbReference type="SUPFAM" id="SSF51735">
    <property type="entry name" value="NAD(P)-binding Rossmann-fold domains"/>
    <property type="match status" value="1"/>
</dbReference>